<dbReference type="InterPro" id="IPR002401">
    <property type="entry name" value="Cyt_P450_E_grp-I"/>
</dbReference>
<comment type="similarity">
    <text evidence="4 16">Belongs to the cytochrome P450 family.</text>
</comment>
<proteinExistence type="inferred from homology"/>
<evidence type="ECO:0000313" key="18">
    <source>
        <dbReference type="EMBL" id="SSA33525.1"/>
    </source>
</evidence>
<sequence>MNFAQVDFPHPPRRRPVIGDFGTMMRRHRGRPVQRAVEVLADFTEPVVEVKLFNAKLVLVRSGLVGAELCDETRFEKRLAPGLITLRQLAGDGLFTAFNDEPNWQLAHDLLRPAFTRPAMQTYHGTMLQVCRELTDTWDTIEGPVDVSPWLTKMTLETIGRTSFSTDFGSFTSEQVHPFVTSMVDALAAAQRRGFLTSAPLAKLFLRRNQATLDRNREYLDTVLDEIIAARVASGDRSERDLLGLMLNAEHEASGEKLDLRNVRHQILTFLIAGHETTSGALSFALYYLATNPQVRARAQAETDEILGVDPDAEPTFEQIAKFRYIRRVLDEALRLWPTAPGFVRGARQDTMLAGQWPMTTKDQCMVLAAAIHRDPEIWPEPSRFDPERFTPAAVKARPAHTYFPFGTGERACIGRQFALHEAVLVLARLLHRYEFSADPRYRLKVSERLTLMPEDFRLALTRRTPSGGSQPAADGEPDQTAQPSMMAKRMVSGIASNSVTAARGNSATSVTP</sequence>
<evidence type="ECO:0000256" key="2">
    <source>
        <dbReference type="ARBA" id="ARBA00001974"/>
    </source>
</evidence>
<dbReference type="EMBL" id="UESZ01000001">
    <property type="protein sequence ID" value="SSA33525.1"/>
    <property type="molecule type" value="Genomic_DNA"/>
</dbReference>
<dbReference type="InterPro" id="IPR017972">
    <property type="entry name" value="Cyt_P450_CS"/>
</dbReference>
<evidence type="ECO:0000313" key="19">
    <source>
        <dbReference type="Proteomes" id="UP000250028"/>
    </source>
</evidence>
<dbReference type="AlphaFoldDB" id="A0A2Y8ZNI8"/>
<gene>
    <name evidence="18" type="ORF">SAMN04489750_0809</name>
</gene>
<evidence type="ECO:0000256" key="3">
    <source>
        <dbReference type="ARBA" id="ARBA00010018"/>
    </source>
</evidence>
<evidence type="ECO:0000256" key="16">
    <source>
        <dbReference type="RuleBase" id="RU000461"/>
    </source>
</evidence>
<evidence type="ECO:0000256" key="15">
    <source>
        <dbReference type="PIRSR" id="PIRSR602401-1"/>
    </source>
</evidence>
<evidence type="ECO:0000256" key="6">
    <source>
        <dbReference type="ARBA" id="ARBA00022617"/>
    </source>
</evidence>
<evidence type="ECO:0000256" key="11">
    <source>
        <dbReference type="ARBA" id="ARBA00022857"/>
    </source>
</evidence>
<dbReference type="Pfam" id="PF00067">
    <property type="entry name" value="p450"/>
    <property type="match status" value="1"/>
</dbReference>
<comment type="cofactor">
    <cofactor evidence="2">
        <name>FAD</name>
        <dbReference type="ChEBI" id="CHEBI:57692"/>
    </cofactor>
</comment>
<dbReference type="GO" id="GO:0020037">
    <property type="term" value="F:heme binding"/>
    <property type="evidence" value="ECO:0007669"/>
    <property type="project" value="InterPro"/>
</dbReference>
<dbReference type="Gene3D" id="1.10.630.10">
    <property type="entry name" value="Cytochrome P450"/>
    <property type="match status" value="1"/>
</dbReference>
<dbReference type="FunFam" id="1.10.630.10:FF:000040">
    <property type="entry name" value="Bifunctional cytochrome P450/NADPH--P450 reductase"/>
    <property type="match status" value="1"/>
</dbReference>
<dbReference type="PANTHER" id="PTHR24291:SF50">
    <property type="entry name" value="BIFUNCTIONAL ALBAFLAVENONE MONOOXYGENASE_TERPENE SYNTHASE"/>
    <property type="match status" value="1"/>
</dbReference>
<evidence type="ECO:0000256" key="14">
    <source>
        <dbReference type="ARBA" id="ARBA00023033"/>
    </source>
</evidence>
<comment type="cofactor">
    <cofactor evidence="1">
        <name>FMN</name>
        <dbReference type="ChEBI" id="CHEBI:58210"/>
    </cofactor>
</comment>
<dbReference type="PROSITE" id="PS00086">
    <property type="entry name" value="CYTOCHROME_P450"/>
    <property type="match status" value="1"/>
</dbReference>
<keyword evidence="8" id="KW-0288">FMN</keyword>
<evidence type="ECO:0000256" key="13">
    <source>
        <dbReference type="ARBA" id="ARBA00023004"/>
    </source>
</evidence>
<dbReference type="GO" id="GO:0016705">
    <property type="term" value="F:oxidoreductase activity, acting on paired donors, with incorporation or reduction of molecular oxygen"/>
    <property type="evidence" value="ECO:0007669"/>
    <property type="project" value="InterPro"/>
</dbReference>
<keyword evidence="6 15" id="KW-0349">Heme</keyword>
<evidence type="ECO:0000256" key="17">
    <source>
        <dbReference type="SAM" id="MobiDB-lite"/>
    </source>
</evidence>
<evidence type="ECO:0000256" key="4">
    <source>
        <dbReference type="ARBA" id="ARBA00010617"/>
    </source>
</evidence>
<keyword evidence="19" id="KW-1185">Reference proteome</keyword>
<dbReference type="OrthoDB" id="7376058at2"/>
<feature type="binding site" description="axial binding residue" evidence="15">
    <location>
        <position position="413"/>
    </location>
    <ligand>
        <name>heme</name>
        <dbReference type="ChEBI" id="CHEBI:30413"/>
    </ligand>
    <ligandPart>
        <name>Fe</name>
        <dbReference type="ChEBI" id="CHEBI:18248"/>
    </ligandPart>
</feature>
<evidence type="ECO:0000256" key="10">
    <source>
        <dbReference type="ARBA" id="ARBA00022827"/>
    </source>
</evidence>
<evidence type="ECO:0000256" key="5">
    <source>
        <dbReference type="ARBA" id="ARBA00022448"/>
    </source>
</evidence>
<keyword evidence="5" id="KW-0813">Transport</keyword>
<evidence type="ECO:0000256" key="12">
    <source>
        <dbReference type="ARBA" id="ARBA00023002"/>
    </source>
</evidence>
<dbReference type="InterPro" id="IPR050196">
    <property type="entry name" value="Cytochrome_P450_Monoox"/>
</dbReference>
<accession>A0A2Y8ZNI8</accession>
<dbReference type="SUPFAM" id="SSF48264">
    <property type="entry name" value="Cytochrome P450"/>
    <property type="match status" value="1"/>
</dbReference>
<dbReference type="PRINTS" id="PR00463">
    <property type="entry name" value="EP450I"/>
</dbReference>
<feature type="region of interest" description="Disordered" evidence="17">
    <location>
        <begin position="463"/>
        <end position="491"/>
    </location>
</feature>
<dbReference type="CDD" id="cd11068">
    <property type="entry name" value="CYP120A1"/>
    <property type="match status" value="1"/>
</dbReference>
<keyword evidence="7" id="KW-0285">Flavoprotein</keyword>
<keyword evidence="10" id="KW-0274">FAD</keyword>
<dbReference type="GO" id="GO:0004497">
    <property type="term" value="F:monooxygenase activity"/>
    <property type="evidence" value="ECO:0007669"/>
    <property type="project" value="UniProtKB-KW"/>
</dbReference>
<name>A0A2Y8ZNI8_9MICO</name>
<organism evidence="18 19">
    <name type="scientific">Branchiibius hedensis</name>
    <dbReference type="NCBI Taxonomy" id="672460"/>
    <lineage>
        <taxon>Bacteria</taxon>
        <taxon>Bacillati</taxon>
        <taxon>Actinomycetota</taxon>
        <taxon>Actinomycetes</taxon>
        <taxon>Micrococcales</taxon>
        <taxon>Dermacoccaceae</taxon>
        <taxon>Branchiibius</taxon>
    </lineage>
</organism>
<comment type="similarity">
    <text evidence="3">In the N-terminal section; belongs to the cytochrome P450 family.</text>
</comment>
<keyword evidence="9 15" id="KW-0479">Metal-binding</keyword>
<evidence type="ECO:0000256" key="1">
    <source>
        <dbReference type="ARBA" id="ARBA00001917"/>
    </source>
</evidence>
<dbReference type="InterPro" id="IPR001128">
    <property type="entry name" value="Cyt_P450"/>
</dbReference>
<keyword evidence="12 16" id="KW-0560">Oxidoreductase</keyword>
<protein>
    <submittedName>
        <fullName evidence="18">Unspecific monooxygenase</fullName>
    </submittedName>
</protein>
<dbReference type="Proteomes" id="UP000250028">
    <property type="component" value="Unassembled WGS sequence"/>
</dbReference>
<evidence type="ECO:0000256" key="9">
    <source>
        <dbReference type="ARBA" id="ARBA00022723"/>
    </source>
</evidence>
<comment type="cofactor">
    <cofactor evidence="15">
        <name>heme</name>
        <dbReference type="ChEBI" id="CHEBI:30413"/>
    </cofactor>
</comment>
<reference evidence="19" key="1">
    <citation type="submission" date="2016-10" db="EMBL/GenBank/DDBJ databases">
        <authorList>
            <person name="Varghese N."/>
            <person name="Submissions S."/>
        </authorList>
    </citation>
    <scope>NUCLEOTIDE SEQUENCE [LARGE SCALE GENOMIC DNA]</scope>
    <source>
        <strain evidence="19">DSM 22951</strain>
    </source>
</reference>
<keyword evidence="14 16" id="KW-0503">Monooxygenase</keyword>
<dbReference type="PRINTS" id="PR00385">
    <property type="entry name" value="P450"/>
</dbReference>
<evidence type="ECO:0000256" key="8">
    <source>
        <dbReference type="ARBA" id="ARBA00022643"/>
    </source>
</evidence>
<evidence type="ECO:0000256" key="7">
    <source>
        <dbReference type="ARBA" id="ARBA00022630"/>
    </source>
</evidence>
<dbReference type="InterPro" id="IPR036396">
    <property type="entry name" value="Cyt_P450_sf"/>
</dbReference>
<dbReference type="PANTHER" id="PTHR24291">
    <property type="entry name" value="CYTOCHROME P450 FAMILY 4"/>
    <property type="match status" value="1"/>
</dbReference>
<keyword evidence="13 15" id="KW-0408">Iron</keyword>
<keyword evidence="11" id="KW-0521">NADP</keyword>
<dbReference type="GO" id="GO:0005506">
    <property type="term" value="F:iron ion binding"/>
    <property type="evidence" value="ECO:0007669"/>
    <property type="project" value="InterPro"/>
</dbReference>